<organism evidence="1">
    <name type="scientific">Arundo donax</name>
    <name type="common">Giant reed</name>
    <name type="synonym">Donax arundinaceus</name>
    <dbReference type="NCBI Taxonomy" id="35708"/>
    <lineage>
        <taxon>Eukaryota</taxon>
        <taxon>Viridiplantae</taxon>
        <taxon>Streptophyta</taxon>
        <taxon>Embryophyta</taxon>
        <taxon>Tracheophyta</taxon>
        <taxon>Spermatophyta</taxon>
        <taxon>Magnoliopsida</taxon>
        <taxon>Liliopsida</taxon>
        <taxon>Poales</taxon>
        <taxon>Poaceae</taxon>
        <taxon>PACMAD clade</taxon>
        <taxon>Arundinoideae</taxon>
        <taxon>Arundineae</taxon>
        <taxon>Arundo</taxon>
    </lineage>
</organism>
<reference evidence="1" key="1">
    <citation type="submission" date="2014-09" db="EMBL/GenBank/DDBJ databases">
        <authorList>
            <person name="Magalhaes I.L.F."/>
            <person name="Oliveira U."/>
            <person name="Santos F.R."/>
            <person name="Vidigal T.H.D.A."/>
            <person name="Brescovit A.D."/>
            <person name="Santos A.J."/>
        </authorList>
    </citation>
    <scope>NUCLEOTIDE SEQUENCE</scope>
    <source>
        <tissue evidence="1">Shoot tissue taken approximately 20 cm above the soil surface</tissue>
    </source>
</reference>
<protein>
    <submittedName>
        <fullName evidence="1">Uncharacterized protein</fullName>
    </submittedName>
</protein>
<sequence length="87" mass="9193">MFLPRGLACRQAWLPVASGASPLLTACDANILVFFSSSGLCSLYNPSPPRASHSCCIIPGCHVSLNQHRGRGGDDGCGFGGMGKRRW</sequence>
<reference evidence="1" key="2">
    <citation type="journal article" date="2015" name="Data Brief">
        <title>Shoot transcriptome of the giant reed, Arundo donax.</title>
        <authorList>
            <person name="Barrero R.A."/>
            <person name="Guerrero F.D."/>
            <person name="Moolhuijzen P."/>
            <person name="Goolsby J.A."/>
            <person name="Tidwell J."/>
            <person name="Bellgard S.E."/>
            <person name="Bellgard M.I."/>
        </authorList>
    </citation>
    <scope>NUCLEOTIDE SEQUENCE</scope>
    <source>
        <tissue evidence="1">Shoot tissue taken approximately 20 cm above the soil surface</tissue>
    </source>
</reference>
<evidence type="ECO:0000313" key="1">
    <source>
        <dbReference type="EMBL" id="JAD70381.1"/>
    </source>
</evidence>
<accession>A0A0A9C463</accession>
<dbReference type="AlphaFoldDB" id="A0A0A9C463"/>
<proteinExistence type="predicted"/>
<dbReference type="EMBL" id="GBRH01227514">
    <property type="protein sequence ID" value="JAD70381.1"/>
    <property type="molecule type" value="Transcribed_RNA"/>
</dbReference>
<name>A0A0A9C463_ARUDO</name>
<dbReference type="PROSITE" id="PS51257">
    <property type="entry name" value="PROKAR_LIPOPROTEIN"/>
    <property type="match status" value="1"/>
</dbReference>